<dbReference type="InterPro" id="IPR036779">
    <property type="entry name" value="LysM_dom_sf"/>
</dbReference>
<evidence type="ECO:0000259" key="4">
    <source>
        <dbReference type="PROSITE" id="PS51782"/>
    </source>
</evidence>
<feature type="chain" id="PRO_5044895778" description="LysM domain-containing protein" evidence="3">
    <location>
        <begin position="29"/>
        <end position="92"/>
    </location>
</feature>
<keyword evidence="2" id="KW-0843">Virulence</keyword>
<dbReference type="SMART" id="SM00257">
    <property type="entry name" value="LysM"/>
    <property type="match status" value="1"/>
</dbReference>
<dbReference type="PANTHER" id="PTHR34997:SF1">
    <property type="entry name" value="PEPTIDOGLYCAN-BINDING LYSIN DOMAIN"/>
    <property type="match status" value="1"/>
</dbReference>
<keyword evidence="6" id="KW-1185">Reference proteome</keyword>
<dbReference type="GO" id="GO:0008061">
    <property type="term" value="F:chitin binding"/>
    <property type="evidence" value="ECO:0007669"/>
    <property type="project" value="UniProtKB-KW"/>
</dbReference>
<feature type="domain" description="LysM" evidence="4">
    <location>
        <begin position="44"/>
        <end position="88"/>
    </location>
</feature>
<keyword evidence="3" id="KW-0732">Signal</keyword>
<comment type="caution">
    <text evidence="5">The sequence shown here is derived from an EMBL/GenBank/DDBJ whole genome shotgun (WGS) entry which is preliminary data.</text>
</comment>
<accession>A0ABD1HW95</accession>
<dbReference type="EMBL" id="JBEAFC010000004">
    <property type="protein sequence ID" value="KAL1560713.1"/>
    <property type="molecule type" value="Genomic_DNA"/>
</dbReference>
<evidence type="ECO:0000256" key="1">
    <source>
        <dbReference type="ARBA" id="ARBA00022669"/>
    </source>
</evidence>
<dbReference type="Pfam" id="PF01476">
    <property type="entry name" value="LysM"/>
    <property type="match status" value="1"/>
</dbReference>
<dbReference type="AlphaFoldDB" id="A0ABD1HW95"/>
<dbReference type="Proteomes" id="UP001567538">
    <property type="component" value="Unassembled WGS sequence"/>
</dbReference>
<dbReference type="CDD" id="cd00118">
    <property type="entry name" value="LysM"/>
    <property type="match status" value="1"/>
</dbReference>
<evidence type="ECO:0000313" key="6">
    <source>
        <dbReference type="Proteomes" id="UP001567538"/>
    </source>
</evidence>
<dbReference type="Gene3D" id="3.10.350.10">
    <property type="entry name" value="LysM domain"/>
    <property type="match status" value="1"/>
</dbReference>
<dbReference type="PANTHER" id="PTHR34997">
    <property type="entry name" value="AM15"/>
    <property type="match status" value="1"/>
</dbReference>
<protein>
    <recommendedName>
        <fullName evidence="4">LysM domain-containing protein</fullName>
    </recommendedName>
</protein>
<evidence type="ECO:0000256" key="3">
    <source>
        <dbReference type="SAM" id="SignalP"/>
    </source>
</evidence>
<evidence type="ECO:0000256" key="2">
    <source>
        <dbReference type="ARBA" id="ARBA00023026"/>
    </source>
</evidence>
<proteinExistence type="predicted"/>
<feature type="signal peptide" evidence="3">
    <location>
        <begin position="1"/>
        <end position="28"/>
    </location>
</feature>
<evidence type="ECO:0000313" key="5">
    <source>
        <dbReference type="EMBL" id="KAL1560713.1"/>
    </source>
</evidence>
<keyword evidence="1" id="KW-0147">Chitin-binding</keyword>
<dbReference type="PROSITE" id="PS51782">
    <property type="entry name" value="LYSM"/>
    <property type="match status" value="1"/>
</dbReference>
<dbReference type="SUPFAM" id="SSF54106">
    <property type="entry name" value="LysM domain"/>
    <property type="match status" value="1"/>
</dbReference>
<name>A0ABD1HW95_SALDI</name>
<sequence length="92" mass="9747">MAQINNNSLFLKLALVLSLVLLISVAESVNIGFGKQDAALVCNSVHGTVSDETCSSVAQDFKLSLDDFLAINPNINCDSIFVGQWLCVDGSA</sequence>
<reference evidence="5 6" key="1">
    <citation type="submission" date="2024-06" db="EMBL/GenBank/DDBJ databases">
        <title>A chromosome level genome sequence of Diviner's sage (Salvia divinorum).</title>
        <authorList>
            <person name="Ford S.A."/>
            <person name="Ro D.-K."/>
            <person name="Ness R.W."/>
            <person name="Phillips M.A."/>
        </authorList>
    </citation>
    <scope>NUCLEOTIDE SEQUENCE [LARGE SCALE GENOMIC DNA]</scope>
    <source>
        <strain evidence="5">SAF-2024a</strain>
        <tissue evidence="5">Leaf</tissue>
    </source>
</reference>
<gene>
    <name evidence="5" type="ORF">AAHA92_10895</name>
</gene>
<dbReference type="InterPro" id="IPR018392">
    <property type="entry name" value="LysM"/>
</dbReference>
<organism evidence="5 6">
    <name type="scientific">Salvia divinorum</name>
    <name type="common">Maria pastora</name>
    <name type="synonym">Diviner's sage</name>
    <dbReference type="NCBI Taxonomy" id="28513"/>
    <lineage>
        <taxon>Eukaryota</taxon>
        <taxon>Viridiplantae</taxon>
        <taxon>Streptophyta</taxon>
        <taxon>Embryophyta</taxon>
        <taxon>Tracheophyta</taxon>
        <taxon>Spermatophyta</taxon>
        <taxon>Magnoliopsida</taxon>
        <taxon>eudicotyledons</taxon>
        <taxon>Gunneridae</taxon>
        <taxon>Pentapetalae</taxon>
        <taxon>asterids</taxon>
        <taxon>lamiids</taxon>
        <taxon>Lamiales</taxon>
        <taxon>Lamiaceae</taxon>
        <taxon>Nepetoideae</taxon>
        <taxon>Mentheae</taxon>
        <taxon>Salviinae</taxon>
        <taxon>Salvia</taxon>
        <taxon>Salvia subgen. Calosphace</taxon>
    </lineage>
</organism>
<dbReference type="InterPro" id="IPR052210">
    <property type="entry name" value="LysM1-like"/>
</dbReference>